<dbReference type="RefSeq" id="WP_007173987.1">
    <property type="nucleotide sequence ID" value="NZ_GG704781.1"/>
</dbReference>
<accession>D1PY49</accession>
<dbReference type="PANTHER" id="PTHR23407:SF1">
    <property type="entry name" value="5-FORMYLTETRAHYDROFOLATE CYCLO-LIGASE"/>
    <property type="match status" value="1"/>
</dbReference>
<keyword evidence="2 4" id="KW-0547">Nucleotide-binding</keyword>
<comment type="cofactor">
    <cofactor evidence="5">
        <name>Mg(2+)</name>
        <dbReference type="ChEBI" id="CHEBI:18420"/>
    </cofactor>
</comment>
<keyword evidence="5" id="KW-0479">Metal-binding</keyword>
<dbReference type="AlphaFoldDB" id="D1PY49"/>
<dbReference type="InterPro" id="IPR024185">
    <property type="entry name" value="FTHF_cligase-like_sf"/>
</dbReference>
<comment type="caution">
    <text evidence="6">The sequence shown here is derived from an EMBL/GenBank/DDBJ whole genome shotgun (WGS) entry which is preliminary data.</text>
</comment>
<keyword evidence="6" id="KW-0436">Ligase</keyword>
<evidence type="ECO:0000256" key="1">
    <source>
        <dbReference type="ARBA" id="ARBA00010638"/>
    </source>
</evidence>
<dbReference type="eggNOG" id="COG0212">
    <property type="taxonomic scope" value="Bacteria"/>
</dbReference>
<keyword evidence="7" id="KW-1185">Reference proteome</keyword>
<dbReference type="HOGENOM" id="CLU_066245_2_2_10"/>
<keyword evidence="5" id="KW-0460">Magnesium</keyword>
<dbReference type="NCBIfam" id="TIGR02727">
    <property type="entry name" value="MTHFS_bact"/>
    <property type="match status" value="1"/>
</dbReference>
<evidence type="ECO:0000256" key="4">
    <source>
        <dbReference type="PIRSR" id="PIRSR006806-1"/>
    </source>
</evidence>
<comment type="similarity">
    <text evidence="1 5">Belongs to the 5-formyltetrahydrofolate cyclo-ligase family.</text>
</comment>
<dbReference type="GO" id="GO:0009396">
    <property type="term" value="P:folic acid-containing compound biosynthetic process"/>
    <property type="evidence" value="ECO:0007669"/>
    <property type="project" value="TreeGrafter"/>
</dbReference>
<dbReference type="PANTHER" id="PTHR23407">
    <property type="entry name" value="ATPASE INHIBITOR/5-FORMYLTETRAHYDROFOLATE CYCLO-LIGASE"/>
    <property type="match status" value="1"/>
</dbReference>
<feature type="binding site" evidence="4">
    <location>
        <begin position="130"/>
        <end position="138"/>
    </location>
    <ligand>
        <name>ATP</name>
        <dbReference type="ChEBI" id="CHEBI:30616"/>
    </ligand>
</feature>
<dbReference type="PIRSF" id="PIRSF006806">
    <property type="entry name" value="FTHF_cligase"/>
    <property type="match status" value="1"/>
</dbReference>
<dbReference type="Pfam" id="PF01812">
    <property type="entry name" value="5-FTHF_cyc-lig"/>
    <property type="match status" value="1"/>
</dbReference>
<evidence type="ECO:0000313" key="7">
    <source>
        <dbReference type="Proteomes" id="UP000003160"/>
    </source>
</evidence>
<dbReference type="GO" id="GO:0035999">
    <property type="term" value="P:tetrahydrofolate interconversion"/>
    <property type="evidence" value="ECO:0007669"/>
    <property type="project" value="TreeGrafter"/>
</dbReference>
<proteinExistence type="inferred from homology"/>
<evidence type="ECO:0000256" key="2">
    <source>
        <dbReference type="ARBA" id="ARBA00022741"/>
    </source>
</evidence>
<gene>
    <name evidence="6" type="ORF">HMPREF0645_1884</name>
</gene>
<organism evidence="6 7">
    <name type="scientific">Hallella bergensis DSM 17361</name>
    <dbReference type="NCBI Taxonomy" id="585502"/>
    <lineage>
        <taxon>Bacteria</taxon>
        <taxon>Pseudomonadati</taxon>
        <taxon>Bacteroidota</taxon>
        <taxon>Bacteroidia</taxon>
        <taxon>Bacteroidales</taxon>
        <taxon>Prevotellaceae</taxon>
        <taxon>Hallella</taxon>
    </lineage>
</organism>
<dbReference type="InterPro" id="IPR002698">
    <property type="entry name" value="FTHF_cligase"/>
</dbReference>
<dbReference type="Proteomes" id="UP000003160">
    <property type="component" value="Unassembled WGS sequence"/>
</dbReference>
<dbReference type="InterPro" id="IPR037171">
    <property type="entry name" value="NagB/RpiA_transferase-like"/>
</dbReference>
<keyword evidence="3 4" id="KW-0067">ATP-binding</keyword>
<comment type="catalytic activity">
    <reaction evidence="5">
        <text>(6S)-5-formyl-5,6,7,8-tetrahydrofolate + ATP = (6R)-5,10-methenyltetrahydrofolate + ADP + phosphate</text>
        <dbReference type="Rhea" id="RHEA:10488"/>
        <dbReference type="ChEBI" id="CHEBI:30616"/>
        <dbReference type="ChEBI" id="CHEBI:43474"/>
        <dbReference type="ChEBI" id="CHEBI:57455"/>
        <dbReference type="ChEBI" id="CHEBI:57457"/>
        <dbReference type="ChEBI" id="CHEBI:456216"/>
        <dbReference type="EC" id="6.3.3.2"/>
    </reaction>
</comment>
<evidence type="ECO:0000256" key="3">
    <source>
        <dbReference type="ARBA" id="ARBA00022840"/>
    </source>
</evidence>
<reference evidence="6 7" key="1">
    <citation type="submission" date="2009-10" db="EMBL/GenBank/DDBJ databases">
        <authorList>
            <person name="Qin X."/>
            <person name="Bachman B."/>
            <person name="Battles P."/>
            <person name="Bell A."/>
            <person name="Bess C."/>
            <person name="Bickham C."/>
            <person name="Chaboub L."/>
            <person name="Chen D."/>
            <person name="Coyle M."/>
            <person name="Deiros D.R."/>
            <person name="Dinh H."/>
            <person name="Forbes L."/>
            <person name="Fowler G."/>
            <person name="Francisco L."/>
            <person name="Fu Q."/>
            <person name="Gubbala S."/>
            <person name="Hale W."/>
            <person name="Han Y."/>
            <person name="Hemphill L."/>
            <person name="Highlander S.K."/>
            <person name="Hirani K."/>
            <person name="Hogues M."/>
            <person name="Jackson L."/>
            <person name="Jakkamsetti A."/>
            <person name="Javaid M."/>
            <person name="Jiang H."/>
            <person name="Korchina V."/>
            <person name="Kovar C."/>
            <person name="Lara F."/>
            <person name="Lee S."/>
            <person name="Mata R."/>
            <person name="Mathew T."/>
            <person name="Moen C."/>
            <person name="Morales K."/>
            <person name="Munidasa M."/>
            <person name="Nazareth L."/>
            <person name="Ngo R."/>
            <person name="Nguyen L."/>
            <person name="Okwuonu G."/>
            <person name="Ongeri F."/>
            <person name="Patil S."/>
            <person name="Petrosino J."/>
            <person name="Pham C."/>
            <person name="Pham P."/>
            <person name="Pu L.-L."/>
            <person name="Puazo M."/>
            <person name="Raj R."/>
            <person name="Reid J."/>
            <person name="Rouhana J."/>
            <person name="Saada N."/>
            <person name="Shang Y."/>
            <person name="Simmons D."/>
            <person name="Thornton R."/>
            <person name="Warren J."/>
            <person name="Weissenberger G."/>
            <person name="Zhang J."/>
            <person name="Zhang L."/>
            <person name="Zhou C."/>
            <person name="Zhu D."/>
            <person name="Muzny D."/>
            <person name="Worley K."/>
            <person name="Gibbs R."/>
        </authorList>
    </citation>
    <scope>NUCLEOTIDE SEQUENCE [LARGE SCALE GENOMIC DNA]</scope>
    <source>
        <strain evidence="6 7">DSM 17361</strain>
    </source>
</reference>
<dbReference type="GO" id="GO:0046872">
    <property type="term" value="F:metal ion binding"/>
    <property type="evidence" value="ECO:0007669"/>
    <property type="project" value="UniProtKB-KW"/>
</dbReference>
<dbReference type="GO" id="GO:0005524">
    <property type="term" value="F:ATP binding"/>
    <property type="evidence" value="ECO:0007669"/>
    <property type="project" value="UniProtKB-KW"/>
</dbReference>
<dbReference type="Gene3D" id="3.40.50.10420">
    <property type="entry name" value="NagB/RpiA/CoA transferase-like"/>
    <property type="match status" value="1"/>
</dbReference>
<feature type="binding site" evidence="4">
    <location>
        <begin position="3"/>
        <end position="7"/>
    </location>
    <ligand>
        <name>ATP</name>
        <dbReference type="ChEBI" id="CHEBI:30616"/>
    </ligand>
</feature>
<protein>
    <recommendedName>
        <fullName evidence="5">5-formyltetrahydrofolate cyclo-ligase</fullName>
        <ecNumber evidence="5">6.3.3.2</ecNumber>
    </recommendedName>
</protein>
<sequence>MNKSELRQMIRNYKRQYSSDELEMLSLEIISRLMHHPKVLEAHNILLYYSLPDEVNTHSLIDNLYKEGKQILLPKVIENGEMELRIYQGKESLHEGSFHIMEPSGPLFHNYKAIDLALVPGMCFDKDGNRLGRGKGYYDKFFARSPRIYKVGVCFDFQKVDHVPFEETDIPMDEIL</sequence>
<dbReference type="OrthoDB" id="9801938at2"/>
<dbReference type="GO" id="GO:0030272">
    <property type="term" value="F:5-formyltetrahydrofolate cyclo-ligase activity"/>
    <property type="evidence" value="ECO:0007669"/>
    <property type="project" value="UniProtKB-EC"/>
</dbReference>
<dbReference type="SUPFAM" id="SSF100950">
    <property type="entry name" value="NagB/RpiA/CoA transferase-like"/>
    <property type="match status" value="1"/>
</dbReference>
<evidence type="ECO:0000313" key="6">
    <source>
        <dbReference type="EMBL" id="EFA43722.1"/>
    </source>
</evidence>
<name>D1PY49_9BACT</name>
<dbReference type="EMBL" id="ACKS01000073">
    <property type="protein sequence ID" value="EFA43722.1"/>
    <property type="molecule type" value="Genomic_DNA"/>
</dbReference>
<evidence type="ECO:0000256" key="5">
    <source>
        <dbReference type="RuleBase" id="RU361279"/>
    </source>
</evidence>
<dbReference type="EC" id="6.3.3.2" evidence="5"/>
<feature type="binding site" evidence="4">
    <location>
        <position position="54"/>
    </location>
    <ligand>
        <name>substrate</name>
    </ligand>
</feature>